<dbReference type="EMBL" id="CP134146">
    <property type="protein sequence ID" value="WNC67854.1"/>
    <property type="molecule type" value="Genomic_DNA"/>
</dbReference>
<feature type="transmembrane region" description="Helical" evidence="1">
    <location>
        <begin position="229"/>
        <end position="247"/>
    </location>
</feature>
<feature type="transmembrane region" description="Helical" evidence="1">
    <location>
        <begin position="130"/>
        <end position="149"/>
    </location>
</feature>
<feature type="transmembrane region" description="Helical" evidence="1">
    <location>
        <begin position="315"/>
        <end position="337"/>
    </location>
</feature>
<evidence type="ECO:0000256" key="1">
    <source>
        <dbReference type="SAM" id="Phobius"/>
    </source>
</evidence>
<dbReference type="RefSeq" id="WP_348387013.1">
    <property type="nucleotide sequence ID" value="NZ_CP134146.1"/>
</dbReference>
<feature type="transmembrane region" description="Helical" evidence="1">
    <location>
        <begin position="377"/>
        <end position="397"/>
    </location>
</feature>
<dbReference type="Proteomes" id="UP001248581">
    <property type="component" value="Chromosome"/>
</dbReference>
<organism evidence="2 3">
    <name type="scientific">Thalassotalea nanhaiensis</name>
    <dbReference type="NCBI Taxonomy" id="3065648"/>
    <lineage>
        <taxon>Bacteria</taxon>
        <taxon>Pseudomonadati</taxon>
        <taxon>Pseudomonadota</taxon>
        <taxon>Gammaproteobacteria</taxon>
        <taxon>Alteromonadales</taxon>
        <taxon>Colwelliaceae</taxon>
        <taxon>Thalassotalea</taxon>
    </lineage>
</organism>
<feature type="transmembrane region" description="Helical" evidence="1">
    <location>
        <begin position="156"/>
        <end position="177"/>
    </location>
</feature>
<feature type="transmembrane region" description="Helical" evidence="1">
    <location>
        <begin position="253"/>
        <end position="271"/>
    </location>
</feature>
<protein>
    <submittedName>
        <fullName evidence="2">NnrS family protein</fullName>
    </submittedName>
</protein>
<keyword evidence="3" id="KW-1185">Reference proteome</keyword>
<gene>
    <name evidence="2" type="ORF">RI845_15160</name>
</gene>
<evidence type="ECO:0000313" key="2">
    <source>
        <dbReference type="EMBL" id="WNC67854.1"/>
    </source>
</evidence>
<keyword evidence="1" id="KW-0472">Membrane</keyword>
<name>A0ABY9TGX0_9GAMM</name>
<feature type="transmembrane region" description="Helical" evidence="1">
    <location>
        <begin position="283"/>
        <end position="303"/>
    </location>
</feature>
<feature type="transmembrane region" description="Helical" evidence="1">
    <location>
        <begin position="73"/>
        <end position="92"/>
    </location>
</feature>
<keyword evidence="1" id="KW-0812">Transmembrane</keyword>
<keyword evidence="1" id="KW-1133">Transmembrane helix</keyword>
<sequence>MITEVSAKSYLMQITDLSQEQNITPFFRLGFRPFFTFGAAFSIVALLIWSLTLSGKINLNLYGGGTVWHAHEMIFGFVCAIIVGFLLTAVQTWTGQRAINGKPLMMLVLLWLAGRFVMAFPDILGNATSALIDIAFLPFAAICLALPIIKSGNKRNLFFVPLLLVFTLTNALMHLAINGTSTINVTSSTYIAVMLVTLLMSIMSGRVTPMFTANGTQTSKVSPLKWLEYTTNGSLMLIVACYLVHPFFAVSDFILAVLFLISGITQMFRWLRWKPWITLYVPLLWSLHSALFFIWIGLLALSLGHFVEALPLNHIWHLLTVGGMGGLILAMISRVSLGHTGQKLQPAKIMSFAFVLIFFSAVLRVLGPWLMPEHYSFFINFSVICWLGAYGIFTIIYGPMLLKPRQDGHPG</sequence>
<feature type="transmembrane region" description="Helical" evidence="1">
    <location>
        <begin position="189"/>
        <end position="208"/>
    </location>
</feature>
<reference evidence="3" key="1">
    <citation type="submission" date="2023-09" db="EMBL/GenBank/DDBJ databases">
        <authorList>
            <person name="Li S."/>
            <person name="Li X."/>
            <person name="Zhang C."/>
            <person name="Zhao Z."/>
        </authorList>
    </citation>
    <scope>NUCLEOTIDE SEQUENCE [LARGE SCALE GENOMIC DNA]</scope>
    <source>
        <strain evidence="3">SQ345</strain>
    </source>
</reference>
<accession>A0ABY9TGX0</accession>
<feature type="transmembrane region" description="Helical" evidence="1">
    <location>
        <begin position="104"/>
        <end position="124"/>
    </location>
</feature>
<feature type="transmembrane region" description="Helical" evidence="1">
    <location>
        <begin position="34"/>
        <end position="53"/>
    </location>
</feature>
<evidence type="ECO:0000313" key="3">
    <source>
        <dbReference type="Proteomes" id="UP001248581"/>
    </source>
</evidence>
<dbReference type="Pfam" id="PF05940">
    <property type="entry name" value="NnrS"/>
    <property type="match status" value="1"/>
</dbReference>
<proteinExistence type="predicted"/>
<dbReference type="InterPro" id="IPR010266">
    <property type="entry name" value="NnrS"/>
</dbReference>
<feature type="transmembrane region" description="Helical" evidence="1">
    <location>
        <begin position="349"/>
        <end position="371"/>
    </location>
</feature>